<dbReference type="SMART" id="SM00353">
    <property type="entry name" value="HLH"/>
    <property type="match status" value="1"/>
</dbReference>
<dbReference type="RefSeq" id="XP_013794713.2">
    <property type="nucleotide sequence ID" value="XM_013939259.2"/>
</dbReference>
<evidence type="ECO:0000313" key="10">
    <source>
        <dbReference type="RefSeq" id="XP_013794713.2"/>
    </source>
</evidence>
<keyword evidence="4" id="KW-0804">Transcription</keyword>
<feature type="coiled-coil region" evidence="6">
    <location>
        <begin position="825"/>
        <end position="852"/>
    </location>
</feature>
<evidence type="ECO:0000259" key="8">
    <source>
        <dbReference type="PROSITE" id="PS50888"/>
    </source>
</evidence>
<evidence type="ECO:0000256" key="6">
    <source>
        <dbReference type="SAM" id="Coils"/>
    </source>
</evidence>
<dbReference type="CDD" id="cd21739">
    <property type="entry name" value="NES2-NLS_ChREBP-like"/>
    <property type="match status" value="1"/>
</dbReference>
<protein>
    <submittedName>
        <fullName evidence="10">MLX-interacting protein-like isoform X1</fullName>
    </submittedName>
</protein>
<dbReference type="PANTHER" id="PTHR15741">
    <property type="entry name" value="BASIC HELIX-LOOP-HELIX ZIP TRANSCRIPTION FACTOR"/>
    <property type="match status" value="1"/>
</dbReference>
<proteinExistence type="predicted"/>
<keyword evidence="3" id="KW-0238">DNA-binding</keyword>
<dbReference type="InterPro" id="IPR036638">
    <property type="entry name" value="HLH_DNA-bd_sf"/>
</dbReference>
<comment type="subcellular location">
    <subcellularLocation>
        <location evidence="1">Nucleus</location>
    </subcellularLocation>
</comment>
<keyword evidence="9" id="KW-1185">Reference proteome</keyword>
<dbReference type="SUPFAM" id="SSF47459">
    <property type="entry name" value="HLH, helix-loop-helix DNA-binding domain"/>
    <property type="match status" value="1"/>
</dbReference>
<keyword evidence="2" id="KW-0805">Transcription regulation</keyword>
<gene>
    <name evidence="10" type="primary">LOC106478697</name>
</gene>
<feature type="compositionally biased region" description="Low complexity" evidence="7">
    <location>
        <begin position="429"/>
        <end position="439"/>
    </location>
</feature>
<sequence>MRKMTPALRGKRILRGKKMDKETIHSGHFMVSEIDDCEIRDDDNAPVVTAHESDEDQHIVLLQNEVRNFDFDKGYKETWKTYRYGPQSSYSISIDISLTKLFETMSLAFSGRLTSPRWKTFKGLKLSLKNKIRLNNIIWRVWHMQFLGRRKTLVCQFASPLDGDTHNKPEAIVMEGKYWKRKLSTVAAEYKKWRIFCKEKIHSTQLDFSDTTAKEAMDLDGKWPSRTQEGPLCLMDDDFLMDAFSDTLFSSLIPNQPFDFPNPREIAAKAGIADLIQPGLLQLQPTVDDIMDTFDPWSDYLMPKLPPLPEEGPDQMLVHDTSLISEVTVQAQNFPNRSSRPSITSCNPCSTYGSSNLEEVSCSPQDRSFAQPSQSLNSIMLDPCLISNEPQLVPLTSAHSNVLMNCTQTIQTLSQVNQGVSDKSSLAVHQQQQQTSQHSPENQVPFHPLVSTCMTSLTSSVRQSARPPGVNLQLPPVISVVQTHPCKQSAMTLSKAARKASVQKETKVLNGMRTLKQDCGVSKRQSFMETHNWDKTMQPPTGQSLKQATAHPVNQFAVPRLSIERMERFRNLSFLQTGSPQLSTQNATSLNNSHIQPPPNLDTNIPCKKSVDTPTNNASTVPLSTVLAQLLTSNTMTRNSTTVFTTVPPTLSQQSLTTSPVTIIGTCSVGETTSPQTFVLSPLTLATVAGVGDVQQRILVGTTTQVLNSQTHQQKVPILTLPSNTLSKNSLLSALEPQRTITENQASPPCKLVRPKSAEKKIKYKEHRRVCHINAEQKRRGNIKNGFDALRHLLPSISQHPNSKVSKAVMLQKVGEYICTLKAERQQQQEEVELLKEQIQELNKTISLCQNQLPPSGAPVPCQRTSKMSEMFEDYVRHRTLQNWKFWIFSMIMEPLLNSYSSSLSTASTNLEEMCKTVLVWLEHHCTLSALRPVVLNSLRHLSTTTSILSDPSQLPEEAVSTITKKEPAHQ</sequence>
<dbReference type="PROSITE" id="PS50888">
    <property type="entry name" value="BHLH"/>
    <property type="match status" value="1"/>
</dbReference>
<evidence type="ECO:0000256" key="3">
    <source>
        <dbReference type="ARBA" id="ARBA00023125"/>
    </source>
</evidence>
<dbReference type="GeneID" id="106478697"/>
<organism evidence="9 10">
    <name type="scientific">Limulus polyphemus</name>
    <name type="common">Atlantic horseshoe crab</name>
    <dbReference type="NCBI Taxonomy" id="6850"/>
    <lineage>
        <taxon>Eukaryota</taxon>
        <taxon>Metazoa</taxon>
        <taxon>Ecdysozoa</taxon>
        <taxon>Arthropoda</taxon>
        <taxon>Chelicerata</taxon>
        <taxon>Merostomata</taxon>
        <taxon>Xiphosura</taxon>
        <taxon>Limulidae</taxon>
        <taxon>Limulus</taxon>
    </lineage>
</organism>
<evidence type="ECO:0000256" key="5">
    <source>
        <dbReference type="ARBA" id="ARBA00023242"/>
    </source>
</evidence>
<dbReference type="CDD" id="cd11405">
    <property type="entry name" value="bHLHzip_MLXIP_like"/>
    <property type="match status" value="1"/>
</dbReference>
<dbReference type="Pfam" id="PF00010">
    <property type="entry name" value="HLH"/>
    <property type="match status" value="1"/>
</dbReference>
<keyword evidence="6" id="KW-0175">Coiled coil</keyword>
<dbReference type="Gene3D" id="4.10.280.10">
    <property type="entry name" value="Helix-loop-helix DNA-binding domain"/>
    <property type="match status" value="1"/>
</dbReference>
<feature type="domain" description="BHLH" evidence="8">
    <location>
        <begin position="767"/>
        <end position="821"/>
    </location>
</feature>
<dbReference type="InterPro" id="IPR052207">
    <property type="entry name" value="Max-like/E-box_TFs"/>
</dbReference>
<name>A0ABM1C5R9_LIMPO</name>
<reference evidence="10" key="1">
    <citation type="submission" date="2025-08" db="UniProtKB">
        <authorList>
            <consortium name="RefSeq"/>
        </authorList>
    </citation>
    <scope>IDENTIFICATION</scope>
    <source>
        <tissue evidence="10">Muscle</tissue>
    </source>
</reference>
<evidence type="ECO:0000256" key="4">
    <source>
        <dbReference type="ARBA" id="ARBA00023163"/>
    </source>
</evidence>
<evidence type="ECO:0000256" key="2">
    <source>
        <dbReference type="ARBA" id="ARBA00023015"/>
    </source>
</evidence>
<evidence type="ECO:0000256" key="7">
    <source>
        <dbReference type="SAM" id="MobiDB-lite"/>
    </source>
</evidence>
<accession>A0ABM1C5R9</accession>
<dbReference type="Proteomes" id="UP000694941">
    <property type="component" value="Unplaced"/>
</dbReference>
<feature type="region of interest" description="Disordered" evidence="7">
    <location>
        <begin position="424"/>
        <end position="443"/>
    </location>
</feature>
<evidence type="ECO:0000313" key="9">
    <source>
        <dbReference type="Proteomes" id="UP000694941"/>
    </source>
</evidence>
<dbReference type="InterPro" id="IPR011598">
    <property type="entry name" value="bHLH_dom"/>
</dbReference>
<evidence type="ECO:0000256" key="1">
    <source>
        <dbReference type="ARBA" id="ARBA00004123"/>
    </source>
</evidence>
<dbReference type="PANTHER" id="PTHR15741:SF37">
    <property type="entry name" value="LD38259P"/>
    <property type="match status" value="1"/>
</dbReference>
<keyword evidence="5" id="KW-0539">Nucleus</keyword>